<evidence type="ECO:0000313" key="2">
    <source>
        <dbReference type="Proteomes" id="UP000665043"/>
    </source>
</evidence>
<organism evidence="1 2">
    <name type="scientific">Sediminibacillus dalangtanensis</name>
    <dbReference type="NCBI Taxonomy" id="2729421"/>
    <lineage>
        <taxon>Bacteria</taxon>
        <taxon>Bacillati</taxon>
        <taxon>Bacillota</taxon>
        <taxon>Bacilli</taxon>
        <taxon>Bacillales</taxon>
        <taxon>Bacillaceae</taxon>
        <taxon>Sediminibacillus</taxon>
    </lineage>
</organism>
<reference evidence="1 2" key="1">
    <citation type="submission" date="2019-12" db="EMBL/GenBank/DDBJ databases">
        <title>The whole genome sequencing of a strain isolated from a Mars analog, Dalangtan Playa.</title>
        <authorList>
            <person name="Huang T."/>
        </authorList>
    </citation>
    <scope>NUCLEOTIDE SEQUENCE [LARGE SCALE GENOMIC DNA]</scope>
    <source>
        <strain evidence="1 2">DP4-553-S</strain>
    </source>
</reference>
<dbReference type="RefSeq" id="WP_209367741.1">
    <property type="nucleotide sequence ID" value="NZ_CP046956.1"/>
</dbReference>
<gene>
    <name evidence="1" type="ORF">ERJ70_05435</name>
</gene>
<sequence length="97" mass="11137">MADEHFKSNLNEISGNLIQMHVSDLFNRLNISRGNKRLRELSSNEKAQIKESVESLKSQAEAFLTDQQNKNNAFQPQTEEILKKLQQIQQKNKGPEA</sequence>
<dbReference type="Proteomes" id="UP000665043">
    <property type="component" value="Chromosome"/>
</dbReference>
<keyword evidence="2" id="KW-1185">Reference proteome</keyword>
<proteinExistence type="predicted"/>
<dbReference type="EMBL" id="CP046956">
    <property type="protein sequence ID" value="QTM98788.1"/>
    <property type="molecule type" value="Genomic_DNA"/>
</dbReference>
<evidence type="ECO:0000313" key="1">
    <source>
        <dbReference type="EMBL" id="QTM98788.1"/>
    </source>
</evidence>
<accession>A0ABX7VTJ0</accession>
<protein>
    <submittedName>
        <fullName evidence="1">Uncharacterized protein</fullName>
    </submittedName>
</protein>
<name>A0ABX7VTJ0_9BACI</name>